<accession>A0A2W7I3A6</accession>
<sequence length="320" mass="36954">MMFKEQVQRLNKTTFKKTNFKAFFFFFIFALLIWLLIQFSKTYTKEISVPIQFTEIPKDKIVNKTKGTIKMRVTENGFGLAWLSIRNPKIISSLKDLSVTKNNITFLTETHESEILSKLRINFEKVHFITKKINIPFIQKETKKIPVVPIIDVSYAPGYNSDEKLVIQPDSIKISGAKKILDSIQFISTQKITLKEVSSNKNGKVKIDTAQYSNVTYYQNEINYQLKTKKFTEGRLNIPIEILNAPKDASVSIFPKEVIVIYTVSLDSFEEVSKNDFLVICDFNDLSENQNFLIPKIKKKPSNVTATRLNINKVQFVLKR</sequence>
<keyword evidence="1" id="KW-0472">Membrane</keyword>
<dbReference type="InterPro" id="IPR053154">
    <property type="entry name" value="c-di-AMP_regulator"/>
</dbReference>
<evidence type="ECO:0008006" key="4">
    <source>
        <dbReference type="Google" id="ProtNLM"/>
    </source>
</evidence>
<reference evidence="2 3" key="1">
    <citation type="submission" date="2018-06" db="EMBL/GenBank/DDBJ databases">
        <title>Genomic Encyclopedia of Archaeal and Bacterial Type Strains, Phase II (KMG-II): from individual species to whole genera.</title>
        <authorList>
            <person name="Goeker M."/>
        </authorList>
    </citation>
    <scope>NUCLEOTIDE SEQUENCE [LARGE SCALE GENOMIC DNA]</scope>
    <source>
        <strain evidence="2 3">DSM 15361</strain>
    </source>
</reference>
<dbReference type="Proteomes" id="UP000249542">
    <property type="component" value="Unassembled WGS sequence"/>
</dbReference>
<feature type="transmembrane region" description="Helical" evidence="1">
    <location>
        <begin position="20"/>
        <end position="37"/>
    </location>
</feature>
<dbReference type="PANTHER" id="PTHR37804">
    <property type="entry name" value="CDAA REGULATORY PROTEIN CDAR"/>
    <property type="match status" value="1"/>
</dbReference>
<dbReference type="RefSeq" id="WP_146240769.1">
    <property type="nucleotide sequence ID" value="NZ_QKYV01000004.1"/>
</dbReference>
<protein>
    <recommendedName>
        <fullName evidence="4">YbbR-like protein</fullName>
    </recommendedName>
</protein>
<proteinExistence type="predicted"/>
<evidence type="ECO:0000313" key="3">
    <source>
        <dbReference type="Proteomes" id="UP000249542"/>
    </source>
</evidence>
<comment type="caution">
    <text evidence="2">The sequence shown here is derived from an EMBL/GenBank/DDBJ whole genome shotgun (WGS) entry which is preliminary data.</text>
</comment>
<keyword evidence="1" id="KW-1133">Transmembrane helix</keyword>
<dbReference type="AlphaFoldDB" id="A0A2W7I3A6"/>
<evidence type="ECO:0000313" key="2">
    <source>
        <dbReference type="EMBL" id="PZW40669.1"/>
    </source>
</evidence>
<organism evidence="2 3">
    <name type="scientific">Mesonia algae</name>
    <dbReference type="NCBI Taxonomy" id="213248"/>
    <lineage>
        <taxon>Bacteria</taxon>
        <taxon>Pseudomonadati</taxon>
        <taxon>Bacteroidota</taxon>
        <taxon>Flavobacteriia</taxon>
        <taxon>Flavobacteriales</taxon>
        <taxon>Flavobacteriaceae</taxon>
        <taxon>Mesonia</taxon>
    </lineage>
</organism>
<evidence type="ECO:0000256" key="1">
    <source>
        <dbReference type="SAM" id="Phobius"/>
    </source>
</evidence>
<dbReference type="Gene3D" id="2.170.120.40">
    <property type="entry name" value="YbbR-like domain"/>
    <property type="match status" value="1"/>
</dbReference>
<keyword evidence="1" id="KW-0812">Transmembrane</keyword>
<dbReference type="PANTHER" id="PTHR37804:SF1">
    <property type="entry name" value="CDAA REGULATORY PROTEIN CDAR"/>
    <property type="match status" value="1"/>
</dbReference>
<keyword evidence="3" id="KW-1185">Reference proteome</keyword>
<name>A0A2W7I3A6_9FLAO</name>
<dbReference type="Gene3D" id="2.170.120.30">
    <property type="match status" value="1"/>
</dbReference>
<dbReference type="EMBL" id="QKYV01000004">
    <property type="protein sequence ID" value="PZW40669.1"/>
    <property type="molecule type" value="Genomic_DNA"/>
</dbReference>
<gene>
    <name evidence="2" type="ORF">LX95_01737</name>
</gene>